<dbReference type="Proteomes" id="UP001328107">
    <property type="component" value="Unassembled WGS sequence"/>
</dbReference>
<evidence type="ECO:0000256" key="1">
    <source>
        <dbReference type="ARBA" id="ARBA00006803"/>
    </source>
</evidence>
<dbReference type="GO" id="GO:0016020">
    <property type="term" value="C:membrane"/>
    <property type="evidence" value="ECO:0007669"/>
    <property type="project" value="InterPro"/>
</dbReference>
<comment type="caution">
    <text evidence="3">The sequence shown here is derived from an EMBL/GenBank/DDBJ whole genome shotgun (WGS) entry which is preliminary data.</text>
</comment>
<feature type="transmembrane region" description="Helical" evidence="2">
    <location>
        <begin position="33"/>
        <end position="56"/>
    </location>
</feature>
<keyword evidence="2" id="KW-0472">Membrane</keyword>
<dbReference type="AlphaFoldDB" id="A0AAN5CED3"/>
<dbReference type="InterPro" id="IPR004151">
    <property type="entry name" value="7TM_GPCR_serpentine_rcpt_Sre"/>
</dbReference>
<protein>
    <recommendedName>
        <fullName evidence="5">G protein-coupled receptor</fullName>
    </recommendedName>
</protein>
<keyword evidence="2" id="KW-1133">Transmembrane helix</keyword>
<feature type="transmembrane region" description="Helical" evidence="2">
    <location>
        <begin position="68"/>
        <end position="90"/>
    </location>
</feature>
<feature type="transmembrane region" description="Helical" evidence="2">
    <location>
        <begin position="223"/>
        <end position="246"/>
    </location>
</feature>
<dbReference type="GO" id="GO:0007606">
    <property type="term" value="P:sensory perception of chemical stimulus"/>
    <property type="evidence" value="ECO:0007669"/>
    <property type="project" value="InterPro"/>
</dbReference>
<proteinExistence type="inferred from homology"/>
<feature type="transmembrane region" description="Helical" evidence="2">
    <location>
        <begin position="111"/>
        <end position="134"/>
    </location>
</feature>
<dbReference type="InterPro" id="IPR052860">
    <property type="entry name" value="NRL-GPCR1"/>
</dbReference>
<evidence type="ECO:0008006" key="5">
    <source>
        <dbReference type="Google" id="ProtNLM"/>
    </source>
</evidence>
<feature type="transmembrane region" description="Helical" evidence="2">
    <location>
        <begin position="196"/>
        <end position="217"/>
    </location>
</feature>
<feature type="non-terminal residue" evidence="3">
    <location>
        <position position="298"/>
    </location>
</feature>
<organism evidence="3 4">
    <name type="scientific">Pristionchus mayeri</name>
    <dbReference type="NCBI Taxonomy" id="1317129"/>
    <lineage>
        <taxon>Eukaryota</taxon>
        <taxon>Metazoa</taxon>
        <taxon>Ecdysozoa</taxon>
        <taxon>Nematoda</taxon>
        <taxon>Chromadorea</taxon>
        <taxon>Rhabditida</taxon>
        <taxon>Rhabditina</taxon>
        <taxon>Diplogasteromorpha</taxon>
        <taxon>Diplogasteroidea</taxon>
        <taxon>Neodiplogasteridae</taxon>
        <taxon>Pristionchus</taxon>
    </lineage>
</organism>
<evidence type="ECO:0000313" key="4">
    <source>
        <dbReference type="Proteomes" id="UP001328107"/>
    </source>
</evidence>
<sequence length="298" mass="34259">VQTLIHLIVLSVCPTLIWISWKASPVHRNVRYALIVSLLLEIFGSSSRLVLLWAQYFNANLTDYNDLLLLASLARRFYYLYFTLLISGLLGDQKLYPVKWLRYERQAPSTFLVLLGTGSFISAVSASFSFMLTFHLDADSISTSWIEYIAISSMREVKQLQRRSGRVFGVYSLSRIYQLRENIAVMQMILKMGAPVFKYTTPATVFFFFCIALPANYEFARNFSIAMFDWWLALLSLAVAASLPLFDFRFRKIAVQLPLFRRLITPKNVNSTKVFAVKHAVNDVRQASDVHFSILDRD</sequence>
<evidence type="ECO:0000313" key="3">
    <source>
        <dbReference type="EMBL" id="GMR38646.1"/>
    </source>
</evidence>
<evidence type="ECO:0000256" key="2">
    <source>
        <dbReference type="SAM" id="Phobius"/>
    </source>
</evidence>
<feature type="transmembrane region" description="Helical" evidence="2">
    <location>
        <begin position="6"/>
        <end position="21"/>
    </location>
</feature>
<dbReference type="EMBL" id="BTRK01000002">
    <property type="protein sequence ID" value="GMR38646.1"/>
    <property type="molecule type" value="Genomic_DNA"/>
</dbReference>
<accession>A0AAN5CED3</accession>
<dbReference type="PANTHER" id="PTHR47521">
    <property type="entry name" value="SERPENTINE RECEPTOR, CLASS E (EPSILON)-RELATED"/>
    <property type="match status" value="1"/>
</dbReference>
<dbReference type="Pfam" id="PF03125">
    <property type="entry name" value="Sre"/>
    <property type="match status" value="1"/>
</dbReference>
<comment type="similarity">
    <text evidence="1">Belongs to the nematode receptor-like protein sre family.</text>
</comment>
<reference evidence="4" key="1">
    <citation type="submission" date="2022-10" db="EMBL/GenBank/DDBJ databases">
        <title>Genome assembly of Pristionchus species.</title>
        <authorList>
            <person name="Yoshida K."/>
            <person name="Sommer R.J."/>
        </authorList>
    </citation>
    <scope>NUCLEOTIDE SEQUENCE [LARGE SCALE GENOMIC DNA]</scope>
    <source>
        <strain evidence="4">RS5460</strain>
    </source>
</reference>
<keyword evidence="2" id="KW-0812">Transmembrane</keyword>
<gene>
    <name evidence="3" type="ORF">PMAYCL1PPCAC_08841</name>
</gene>
<dbReference type="PANTHER" id="PTHR47521:SF7">
    <property type="entry name" value="SERPENTINE RECEPTOR CLASS EPSILON-6"/>
    <property type="match status" value="1"/>
</dbReference>
<feature type="non-terminal residue" evidence="3">
    <location>
        <position position="1"/>
    </location>
</feature>
<name>A0AAN5CED3_9BILA</name>
<keyword evidence="4" id="KW-1185">Reference proteome</keyword>